<comment type="caution">
    <text evidence="1">The sequence shown here is derived from an EMBL/GenBank/DDBJ whole genome shotgun (WGS) entry which is preliminary data.</text>
</comment>
<sequence>MRISFGSRFAFDIDDGWTRTLALSLVDKSAGPPGFSLTVTNEQLPAGSSAAGYAAAQGEVLQRSLKDYAEIRASHFDTGRALVPVREYSWRQEGAEIAQCQAYFVEGQEAWTLTFTATAQAYPALRPQIPALIRSVLSGGGG</sequence>
<protein>
    <submittedName>
        <fullName evidence="1">DUF1795 domain-containing protein</fullName>
    </submittedName>
</protein>
<proteinExistence type="predicted"/>
<dbReference type="EMBL" id="SPKJ01000078">
    <property type="protein sequence ID" value="MYZ49523.1"/>
    <property type="molecule type" value="Genomic_DNA"/>
</dbReference>
<keyword evidence="2" id="KW-1185">Reference proteome</keyword>
<dbReference type="Pfam" id="PF08786">
    <property type="entry name" value="DcrB"/>
    <property type="match status" value="1"/>
</dbReference>
<evidence type="ECO:0000313" key="2">
    <source>
        <dbReference type="Proteomes" id="UP000773614"/>
    </source>
</evidence>
<accession>A0A964T6R0</accession>
<gene>
    <name evidence="1" type="ORF">E4O86_17575</name>
</gene>
<dbReference type="RefSeq" id="WP_161141862.1">
    <property type="nucleotide sequence ID" value="NZ_SPKJ01000078.1"/>
</dbReference>
<dbReference type="InterPro" id="IPR014894">
    <property type="entry name" value="DcrB/EagT6"/>
</dbReference>
<dbReference type="Gene3D" id="3.40.1000.10">
    <property type="entry name" value="Mog1/PsbP, alpha/beta/alpha sandwich"/>
    <property type="match status" value="1"/>
</dbReference>
<organism evidence="1 2">
    <name type="scientific">Propylenella binzhouense</name>
    <dbReference type="NCBI Taxonomy" id="2555902"/>
    <lineage>
        <taxon>Bacteria</taxon>
        <taxon>Pseudomonadati</taxon>
        <taxon>Pseudomonadota</taxon>
        <taxon>Alphaproteobacteria</taxon>
        <taxon>Hyphomicrobiales</taxon>
        <taxon>Propylenellaceae</taxon>
        <taxon>Propylenella</taxon>
    </lineage>
</organism>
<dbReference type="SUPFAM" id="SSF55724">
    <property type="entry name" value="Mog1p/PsbP-like"/>
    <property type="match status" value="1"/>
</dbReference>
<dbReference type="InterPro" id="IPR016123">
    <property type="entry name" value="Mog1/PsbP_a/b/a-sand"/>
</dbReference>
<reference evidence="1" key="1">
    <citation type="submission" date="2019-03" db="EMBL/GenBank/DDBJ databases">
        <title>Afifella sp. nov., isolated from activated sludge.</title>
        <authorList>
            <person name="Li Q."/>
            <person name="Liu Y."/>
        </authorList>
    </citation>
    <scope>NUCLEOTIDE SEQUENCE</scope>
    <source>
        <strain evidence="1">L72</strain>
    </source>
</reference>
<dbReference type="AlphaFoldDB" id="A0A964T6R0"/>
<name>A0A964T6R0_9HYPH</name>
<evidence type="ECO:0000313" key="1">
    <source>
        <dbReference type="EMBL" id="MYZ49523.1"/>
    </source>
</evidence>
<dbReference type="Proteomes" id="UP000773614">
    <property type="component" value="Unassembled WGS sequence"/>
</dbReference>